<dbReference type="EMBL" id="CM037157">
    <property type="protein sequence ID" value="KAH7848643.1"/>
    <property type="molecule type" value="Genomic_DNA"/>
</dbReference>
<name>A0ACB7Y540_9ERIC</name>
<dbReference type="Proteomes" id="UP000828048">
    <property type="component" value="Chromosome 7"/>
</dbReference>
<accession>A0ACB7Y540</accession>
<keyword evidence="2" id="KW-1185">Reference proteome</keyword>
<gene>
    <name evidence="1" type="ORF">Vadar_005551</name>
</gene>
<organism evidence="1 2">
    <name type="scientific">Vaccinium darrowii</name>
    <dbReference type="NCBI Taxonomy" id="229202"/>
    <lineage>
        <taxon>Eukaryota</taxon>
        <taxon>Viridiplantae</taxon>
        <taxon>Streptophyta</taxon>
        <taxon>Embryophyta</taxon>
        <taxon>Tracheophyta</taxon>
        <taxon>Spermatophyta</taxon>
        <taxon>Magnoliopsida</taxon>
        <taxon>eudicotyledons</taxon>
        <taxon>Gunneridae</taxon>
        <taxon>Pentapetalae</taxon>
        <taxon>asterids</taxon>
        <taxon>Ericales</taxon>
        <taxon>Ericaceae</taxon>
        <taxon>Vaccinioideae</taxon>
        <taxon>Vaccinieae</taxon>
        <taxon>Vaccinium</taxon>
    </lineage>
</organism>
<evidence type="ECO:0000313" key="2">
    <source>
        <dbReference type="Proteomes" id="UP000828048"/>
    </source>
</evidence>
<protein>
    <submittedName>
        <fullName evidence="1">Uncharacterized protein</fullName>
    </submittedName>
</protein>
<reference evidence="1 2" key="1">
    <citation type="journal article" date="2021" name="Hortic Res">
        <title>High-quality reference genome and annotation aids understanding of berry development for evergreen blueberry (Vaccinium darrowii).</title>
        <authorList>
            <person name="Yu J."/>
            <person name="Hulse-Kemp A.M."/>
            <person name="Babiker E."/>
            <person name="Staton M."/>
        </authorList>
    </citation>
    <scope>NUCLEOTIDE SEQUENCE [LARGE SCALE GENOMIC DNA]</scope>
    <source>
        <strain evidence="2">cv. NJ 8807/NJ 8810</strain>
        <tissue evidence="1">Young leaf</tissue>
    </source>
</reference>
<evidence type="ECO:0000313" key="1">
    <source>
        <dbReference type="EMBL" id="KAH7848643.1"/>
    </source>
</evidence>
<proteinExistence type="predicted"/>
<comment type="caution">
    <text evidence="1">The sequence shown here is derived from an EMBL/GenBank/DDBJ whole genome shotgun (WGS) entry which is preliminary data.</text>
</comment>
<sequence>MVCGCAARSGGVSWLSNGGGDGDGLVFSRSTLDACSGFDGVATAWSSSSASLFSPGIHRHSKLRFWWSILGVDMTIDDDNSVYVGGLPYDADEESIRRVFDLYGHVVAVKIVNDHGIGGKCYGFVTFTNPRSAVDAINDMNGRTIDGRVVRVNEVKTRGGRSNFIRESFRRSSERGNRDRGRVRGRDYDHDEDRHWGRNRDRSRDPDQDKERGHDHGRDLDRTRDRSMDRDIDRGQDRDGEVNEQELDKKRDRDRERDRELSGSRDRELQRGNDHHKSGGKDKDQTLKKVNGSDFRGRHDREYSSESSDDDYDEVEKQLKISNQHFEELQKQISEMEDLAEERRQLITNFQEKSQKLEDALTAAKKLSSLRQMQLTKLHRSFLHVKDYNERLKSAEQELQSLVDVTAIEVDVGNDVGGRGQANGNA</sequence>